<dbReference type="Pfam" id="PF02628">
    <property type="entry name" value="COX15-CtaA"/>
    <property type="match status" value="1"/>
</dbReference>
<keyword evidence="4" id="KW-0479">Metal-binding</keyword>
<dbReference type="HOGENOM" id="CLU_017627_0_1_1"/>
<keyword evidence="15" id="KW-1185">Reference proteome</keyword>
<comment type="cofactor">
    <cofactor evidence="1">
        <name>heme b</name>
        <dbReference type="ChEBI" id="CHEBI:60344"/>
    </cofactor>
</comment>
<keyword evidence="9 12" id="KW-0472">Membrane</keyword>
<feature type="transmembrane region" description="Helical" evidence="12">
    <location>
        <begin position="381"/>
        <end position="399"/>
    </location>
</feature>
<feature type="transmembrane region" description="Helical" evidence="12">
    <location>
        <begin position="150"/>
        <end position="167"/>
    </location>
</feature>
<accession>E0VSM3</accession>
<feature type="transmembrane region" description="Helical" evidence="12">
    <location>
        <begin position="322"/>
        <end position="339"/>
    </location>
</feature>
<feature type="transmembrane region" description="Helical" evidence="12">
    <location>
        <begin position="263"/>
        <end position="286"/>
    </location>
</feature>
<dbReference type="VEuPathDB" id="VectorBase:PHUM420670"/>
<dbReference type="GO" id="GO:0016653">
    <property type="term" value="F:oxidoreductase activity, acting on NAD(P)H, heme protein as acceptor"/>
    <property type="evidence" value="ECO:0007669"/>
    <property type="project" value="TreeGrafter"/>
</dbReference>
<feature type="transmembrane region" description="Helical" evidence="12">
    <location>
        <begin position="217"/>
        <end position="242"/>
    </location>
</feature>
<dbReference type="EMBL" id="AAZO01005147">
    <property type="status" value="NOT_ANNOTATED_CDS"/>
    <property type="molecule type" value="Genomic_DNA"/>
</dbReference>
<evidence type="ECO:0000313" key="14">
    <source>
        <dbReference type="EnsemblMetazoa" id="PHUM420670-PA"/>
    </source>
</evidence>
<dbReference type="PANTHER" id="PTHR23289:SF2">
    <property type="entry name" value="CYTOCHROME C OXIDASE ASSEMBLY PROTEIN COX15 HOMOLOG"/>
    <property type="match status" value="1"/>
</dbReference>
<evidence type="ECO:0000256" key="3">
    <source>
        <dbReference type="ARBA" id="ARBA00022692"/>
    </source>
</evidence>
<comment type="catalytic activity">
    <reaction evidence="11">
        <text>Fe(II)-heme o + 2 A + H2O = Fe(II)-heme a + 2 AH2</text>
        <dbReference type="Rhea" id="RHEA:63388"/>
        <dbReference type="ChEBI" id="CHEBI:13193"/>
        <dbReference type="ChEBI" id="CHEBI:15377"/>
        <dbReference type="ChEBI" id="CHEBI:17499"/>
        <dbReference type="ChEBI" id="CHEBI:60530"/>
        <dbReference type="ChEBI" id="CHEBI:61715"/>
        <dbReference type="EC" id="1.17.99.9"/>
    </reaction>
    <physiologicalReaction direction="left-to-right" evidence="11">
        <dbReference type="Rhea" id="RHEA:63389"/>
    </physiologicalReaction>
</comment>
<reference evidence="13" key="1">
    <citation type="submission" date="2007-04" db="EMBL/GenBank/DDBJ databases">
        <title>Annotation of Pediculus humanus corporis strain USDA.</title>
        <authorList>
            <person name="Kirkness E."/>
            <person name="Hannick L."/>
            <person name="Hass B."/>
            <person name="Bruggner R."/>
            <person name="Lawson D."/>
            <person name="Bidwell S."/>
            <person name="Joardar V."/>
            <person name="Caler E."/>
            <person name="Walenz B."/>
            <person name="Inman J."/>
            <person name="Schobel S."/>
            <person name="Galinsky K."/>
            <person name="Amedeo P."/>
            <person name="Strausberg R."/>
        </authorList>
    </citation>
    <scope>NUCLEOTIDE SEQUENCE</scope>
    <source>
        <strain evidence="13">USDA</strain>
    </source>
</reference>
<evidence type="ECO:0000256" key="12">
    <source>
        <dbReference type="SAM" id="Phobius"/>
    </source>
</evidence>
<feature type="transmembrane region" description="Helical" evidence="12">
    <location>
        <begin position="65"/>
        <end position="85"/>
    </location>
</feature>
<evidence type="ECO:0000256" key="8">
    <source>
        <dbReference type="ARBA" id="ARBA00023133"/>
    </source>
</evidence>
<dbReference type="OMA" id="AFVCYSW"/>
<dbReference type="GO" id="GO:0005743">
    <property type="term" value="C:mitochondrial inner membrane"/>
    <property type="evidence" value="ECO:0007669"/>
    <property type="project" value="TreeGrafter"/>
</dbReference>
<evidence type="ECO:0000256" key="7">
    <source>
        <dbReference type="ARBA" id="ARBA00023004"/>
    </source>
</evidence>
<evidence type="ECO:0000256" key="10">
    <source>
        <dbReference type="ARBA" id="ARBA00044501"/>
    </source>
</evidence>
<evidence type="ECO:0000256" key="9">
    <source>
        <dbReference type="ARBA" id="ARBA00023136"/>
    </source>
</evidence>
<evidence type="ECO:0000256" key="6">
    <source>
        <dbReference type="ARBA" id="ARBA00023002"/>
    </source>
</evidence>
<evidence type="ECO:0000256" key="2">
    <source>
        <dbReference type="ARBA" id="ARBA00004141"/>
    </source>
</evidence>
<dbReference type="Proteomes" id="UP000009046">
    <property type="component" value="Unassembled WGS sequence"/>
</dbReference>
<dbReference type="PANTHER" id="PTHR23289">
    <property type="entry name" value="CYTOCHROME C OXIDASE ASSEMBLY PROTEIN COX15"/>
    <property type="match status" value="1"/>
</dbReference>
<reference evidence="13" key="2">
    <citation type="submission" date="2007-04" db="EMBL/GenBank/DDBJ databases">
        <title>The genome of the human body louse.</title>
        <authorList>
            <consortium name="The Human Body Louse Genome Consortium"/>
            <person name="Kirkness E."/>
            <person name="Walenz B."/>
            <person name="Hass B."/>
            <person name="Bruggner R."/>
            <person name="Strausberg R."/>
        </authorList>
    </citation>
    <scope>NUCLEOTIDE SEQUENCE</scope>
    <source>
        <strain evidence="13">USDA</strain>
    </source>
</reference>
<evidence type="ECO:0000313" key="13">
    <source>
        <dbReference type="EMBL" id="EEB16379.1"/>
    </source>
</evidence>
<dbReference type="EnsemblMetazoa" id="PHUM420670-RA">
    <property type="protein sequence ID" value="PHUM420670-PA"/>
    <property type="gene ID" value="PHUM420670"/>
</dbReference>
<feature type="transmembrane region" description="Helical" evidence="12">
    <location>
        <begin position="179"/>
        <end position="197"/>
    </location>
</feature>
<dbReference type="RefSeq" id="XP_002429117.1">
    <property type="nucleotide sequence ID" value="XM_002429072.1"/>
</dbReference>
<evidence type="ECO:0000256" key="5">
    <source>
        <dbReference type="ARBA" id="ARBA00022989"/>
    </source>
</evidence>
<dbReference type="OrthoDB" id="1726137at2759"/>
<dbReference type="GO" id="GO:0120547">
    <property type="term" value="F:heme A synthase activity"/>
    <property type="evidence" value="ECO:0007669"/>
    <property type="project" value="UniProtKB-EC"/>
</dbReference>
<proteinExistence type="predicted"/>
<dbReference type="GeneID" id="8234496"/>
<organism>
    <name type="scientific">Pediculus humanus subsp. corporis</name>
    <name type="common">Body louse</name>
    <dbReference type="NCBI Taxonomy" id="121224"/>
    <lineage>
        <taxon>Eukaryota</taxon>
        <taxon>Metazoa</taxon>
        <taxon>Ecdysozoa</taxon>
        <taxon>Arthropoda</taxon>
        <taxon>Hexapoda</taxon>
        <taxon>Insecta</taxon>
        <taxon>Pterygota</taxon>
        <taxon>Neoptera</taxon>
        <taxon>Paraneoptera</taxon>
        <taxon>Psocodea</taxon>
        <taxon>Troctomorpha</taxon>
        <taxon>Phthiraptera</taxon>
        <taxon>Anoplura</taxon>
        <taxon>Pediculidae</taxon>
        <taxon>Pediculus</taxon>
    </lineage>
</organism>
<dbReference type="eggNOG" id="KOG2725">
    <property type="taxonomic scope" value="Eukaryota"/>
</dbReference>
<dbReference type="AlphaFoldDB" id="E0VSM3"/>
<name>E0VSM3_PEDHC</name>
<sequence length="409" mass="46781">MLASRLCSNEKILNFFTTNANRIFIRNKSLFHHLKFNNAVFQPNWSFIRSQVTVPIAKVATQKPVGIWLTICSGMVYLAVAIGGYTRLTESGLSMVTWKFAYEKYPSSEDEWENEFKKYQEYPEYKQLKKDITLSEFKNIWLTEYFHRNWGRFLGLSFFIPAGLFWMKGYLSPFLKKRISVFGLLIGAQGLMGWYMVKSGLEDRFHKDTEIPRVSQYRLATHLGLALTLYTGLLWTALELLLPTQKIVSHSNIKTLKILSHTCKGMVFLTALSGAFVAGLDAGLVYNSFPKMGDKWIPDDVLDLSPWYKNFTENPTAVQLDHRILGISTFSLIMITKLISRKYHLPKTAKWAVNSLTLMAILQVLMGISTLVHYVPTSQAVAHQSGSTTLLTTAIWFAHEMKKLKYVPK</sequence>
<dbReference type="InParanoid" id="E0VSM3"/>
<dbReference type="GO" id="GO:0006784">
    <property type="term" value="P:heme A biosynthetic process"/>
    <property type="evidence" value="ECO:0007669"/>
    <property type="project" value="InterPro"/>
</dbReference>
<dbReference type="EMBL" id="DS235751">
    <property type="protein sequence ID" value="EEB16379.1"/>
    <property type="molecule type" value="Genomic_DNA"/>
</dbReference>
<dbReference type="InterPro" id="IPR003780">
    <property type="entry name" value="COX15/CtaA_fam"/>
</dbReference>
<gene>
    <name evidence="14" type="primary">8234496</name>
    <name evidence="13" type="ORF">Phum_PHUM420670</name>
</gene>
<protein>
    <submittedName>
        <fullName evidence="13">Cytochrome C oxidase assembly protein cox15, putative</fullName>
    </submittedName>
</protein>
<evidence type="ECO:0000313" key="15">
    <source>
        <dbReference type="Proteomes" id="UP000009046"/>
    </source>
</evidence>
<keyword evidence="5 12" id="KW-1133">Transmembrane helix</keyword>
<keyword evidence="7" id="KW-0408">Iron</keyword>
<keyword evidence="8" id="KW-0350">Heme biosynthesis</keyword>
<evidence type="ECO:0000256" key="1">
    <source>
        <dbReference type="ARBA" id="ARBA00001970"/>
    </source>
</evidence>
<keyword evidence="3 12" id="KW-0812">Transmembrane</keyword>
<evidence type="ECO:0000256" key="11">
    <source>
        <dbReference type="ARBA" id="ARBA00048044"/>
    </source>
</evidence>
<dbReference type="GO" id="GO:0046872">
    <property type="term" value="F:metal ion binding"/>
    <property type="evidence" value="ECO:0007669"/>
    <property type="project" value="UniProtKB-KW"/>
</dbReference>
<comment type="subcellular location">
    <subcellularLocation>
        <location evidence="2">Membrane</location>
        <topology evidence="2">Multi-pass membrane protein</topology>
    </subcellularLocation>
</comment>
<dbReference type="CTD" id="8234496"/>
<keyword evidence="6" id="KW-0560">Oxidoreductase</keyword>
<feature type="transmembrane region" description="Helical" evidence="12">
    <location>
        <begin position="351"/>
        <end position="375"/>
    </location>
</feature>
<dbReference type="KEGG" id="phu:Phum_PHUM420670"/>
<dbReference type="STRING" id="121224.E0VSM3"/>
<evidence type="ECO:0000256" key="4">
    <source>
        <dbReference type="ARBA" id="ARBA00022723"/>
    </source>
</evidence>
<dbReference type="InterPro" id="IPR023754">
    <property type="entry name" value="HemeA_Synthase_type2"/>
</dbReference>
<dbReference type="FunCoup" id="E0VSM3">
    <property type="interactions" value="1236"/>
</dbReference>
<comment type="pathway">
    <text evidence="10">Porphyrin-containing compound metabolism; heme A biosynthesis; heme A from heme O: step 1/1.</text>
</comment>
<reference evidence="14" key="3">
    <citation type="submission" date="2021-02" db="UniProtKB">
        <authorList>
            <consortium name="EnsemblMetazoa"/>
        </authorList>
    </citation>
    <scope>IDENTIFICATION</scope>
    <source>
        <strain evidence="14">USDA</strain>
    </source>
</reference>